<dbReference type="InterPro" id="IPR011009">
    <property type="entry name" value="Kinase-like_dom_sf"/>
</dbReference>
<dbReference type="InParanoid" id="A0A7R8V280"/>
<evidence type="ECO:0000313" key="3">
    <source>
        <dbReference type="Proteomes" id="UP000594454"/>
    </source>
</evidence>
<dbReference type="AlphaFoldDB" id="A0A7R8V280"/>
<organism evidence="2 3">
    <name type="scientific">Hermetia illucens</name>
    <name type="common">Black soldier fly</name>
    <dbReference type="NCBI Taxonomy" id="343691"/>
    <lineage>
        <taxon>Eukaryota</taxon>
        <taxon>Metazoa</taxon>
        <taxon>Ecdysozoa</taxon>
        <taxon>Arthropoda</taxon>
        <taxon>Hexapoda</taxon>
        <taxon>Insecta</taxon>
        <taxon>Pterygota</taxon>
        <taxon>Neoptera</taxon>
        <taxon>Endopterygota</taxon>
        <taxon>Diptera</taxon>
        <taxon>Brachycera</taxon>
        <taxon>Stratiomyomorpha</taxon>
        <taxon>Stratiomyidae</taxon>
        <taxon>Hermetiinae</taxon>
        <taxon>Hermetia</taxon>
    </lineage>
</organism>
<dbReference type="Gene3D" id="3.90.1200.10">
    <property type="match status" value="1"/>
</dbReference>
<dbReference type="PANTHER" id="PTHR11012">
    <property type="entry name" value="PROTEIN KINASE-LIKE DOMAIN-CONTAINING"/>
    <property type="match status" value="1"/>
</dbReference>
<evidence type="ECO:0000259" key="1">
    <source>
        <dbReference type="SMART" id="SM00587"/>
    </source>
</evidence>
<reference evidence="2 3" key="1">
    <citation type="submission" date="2020-11" db="EMBL/GenBank/DDBJ databases">
        <authorList>
            <person name="Wallbank WR R."/>
            <person name="Pardo Diaz C."/>
            <person name="Kozak K."/>
            <person name="Martin S."/>
            <person name="Jiggins C."/>
            <person name="Moest M."/>
            <person name="Warren A I."/>
            <person name="Generalovic N T."/>
            <person name="Byers J.R.P. K."/>
            <person name="Montejo-Kovacevich G."/>
            <person name="Yen C E."/>
        </authorList>
    </citation>
    <scope>NUCLEOTIDE SEQUENCE [LARGE SCALE GENOMIC DNA]</scope>
</reference>
<dbReference type="SUPFAM" id="SSF56112">
    <property type="entry name" value="Protein kinase-like (PK-like)"/>
    <property type="match status" value="1"/>
</dbReference>
<proteinExistence type="predicted"/>
<name>A0A7R8V280_HERIL</name>
<dbReference type="SMART" id="SM00587">
    <property type="entry name" value="CHK"/>
    <property type="match status" value="1"/>
</dbReference>
<feature type="domain" description="CHK kinase-like" evidence="1">
    <location>
        <begin position="129"/>
        <end position="322"/>
    </location>
</feature>
<sequence length="415" mass="47974">METAIASNYPPYLDKDFFTICLREGLNNPNIEIENFKITMGTNPGDNYTSFMYRIYFKYKGTGNGSKDLQLMVKSMPTDGDRAFLAEINLHRKEKSAYFDLLPQVHQLLRHCWIAPRCYYAVETPVQTIVFQDLKAEGYSLADRVQGLNEIHCKIVLNKLAKFHAASMHVLQKTPNLQEKFKEGFCCRASVNTEVFQIYFRKNIKKAAEMVAEMPGFEHFGPQLMVLFNNFSAVVLSSIALCVEDTRTVNHGDVWVNNIMFRYDNGAPNDALFVDFQASFVNSPAFDLNYFFITSAQLPILKRKEEFIEKYYFPIFEDTLKKIGVKSVPDIKQIFCEMRRHELFSLINLFGAFPLISLEWEESKSNSYAQFVDESIASIKRNVGMSSKRYIETLQYALKYYEKLNVFENAIKAIK</sequence>
<dbReference type="InterPro" id="IPR015897">
    <property type="entry name" value="CHK_kinase-like"/>
</dbReference>
<dbReference type="OrthoDB" id="8250698at2759"/>
<gene>
    <name evidence="2" type="ORF">HERILL_LOCUS13896</name>
</gene>
<accession>A0A7R8V280</accession>
<dbReference type="Pfam" id="PF02958">
    <property type="entry name" value="EcKL"/>
    <property type="match status" value="1"/>
</dbReference>
<evidence type="ECO:0000313" key="2">
    <source>
        <dbReference type="EMBL" id="CAD7091481.1"/>
    </source>
</evidence>
<protein>
    <recommendedName>
        <fullName evidence="1">CHK kinase-like domain-containing protein</fullName>
    </recommendedName>
</protein>
<dbReference type="EMBL" id="LR899013">
    <property type="protein sequence ID" value="CAD7091481.1"/>
    <property type="molecule type" value="Genomic_DNA"/>
</dbReference>
<dbReference type="InterPro" id="IPR004119">
    <property type="entry name" value="EcKL"/>
</dbReference>
<keyword evidence="3" id="KW-1185">Reference proteome</keyword>
<dbReference type="Proteomes" id="UP000594454">
    <property type="component" value="Chromosome 5"/>
</dbReference>
<dbReference type="PANTHER" id="PTHR11012:SF56">
    <property type="entry name" value="CHK KINASE-LIKE DOMAIN-CONTAINING PROTEIN-RELATED"/>
    <property type="match status" value="1"/>
</dbReference>